<dbReference type="InterPro" id="IPR056516">
    <property type="entry name" value="INTS7_N"/>
</dbReference>
<feature type="domain" description="Integrator complex subunit 7 N-terminal" evidence="6">
    <location>
        <begin position="75"/>
        <end position="550"/>
    </location>
</feature>
<dbReference type="VEuPathDB" id="FungiDB:H257_03839"/>
<protein>
    <recommendedName>
        <fullName evidence="9">Integrator complex subunit 7</fullName>
    </recommendedName>
</protein>
<proteinExistence type="inferred from homology"/>
<accession>W4H0E0</accession>
<evidence type="ECO:0000256" key="4">
    <source>
        <dbReference type="ARBA" id="ARBA00022490"/>
    </source>
</evidence>
<dbReference type="PANTHER" id="PTHR13322">
    <property type="entry name" value="C1ORF73 PROTEIN"/>
    <property type="match status" value="1"/>
</dbReference>
<organism evidence="8">
    <name type="scientific">Aphanomyces astaci</name>
    <name type="common">Crayfish plague agent</name>
    <dbReference type="NCBI Taxonomy" id="112090"/>
    <lineage>
        <taxon>Eukaryota</taxon>
        <taxon>Sar</taxon>
        <taxon>Stramenopiles</taxon>
        <taxon>Oomycota</taxon>
        <taxon>Saprolegniomycetes</taxon>
        <taxon>Saprolegniales</taxon>
        <taxon>Verrucalvaceae</taxon>
        <taxon>Aphanomyces</taxon>
    </lineage>
</organism>
<dbReference type="InterPro" id="IPR033060">
    <property type="entry name" value="INTS7"/>
</dbReference>
<evidence type="ECO:0000259" key="6">
    <source>
        <dbReference type="Pfam" id="PF24436"/>
    </source>
</evidence>
<dbReference type="RefSeq" id="XP_009826426.1">
    <property type="nucleotide sequence ID" value="XM_009828124.1"/>
</dbReference>
<dbReference type="GO" id="GO:0005737">
    <property type="term" value="C:cytoplasm"/>
    <property type="evidence" value="ECO:0007669"/>
    <property type="project" value="UniProtKB-SubCell"/>
</dbReference>
<dbReference type="PANTHER" id="PTHR13322:SF2">
    <property type="entry name" value="INTEGRATOR COMPLEX SUBUNIT 7"/>
    <property type="match status" value="1"/>
</dbReference>
<dbReference type="InterPro" id="IPR016024">
    <property type="entry name" value="ARM-type_fold"/>
</dbReference>
<sequence length="940" mass="102056">MASEPAWACVASSAFPLIYSYSKDLTLGGTRSRSMEKDHVKLIQALEQQLKLKGRSVANKAETLFFYSHFPFLTPIELELVLLRLSEQFCAPTSSTSFRVAILALFERLQGHFPNKSISDVSKITTPIAQVVAQHDLVETRVLALRVLAILAPFCRDDATAHTAILHSIASSQHSEVSVAVATAVALVPHSPSFQQVAAQTFLSDALQLHTLPLLPLLCADSSIAHEQYAKCHSFLHRGVYHNDDGVVEYASIRWVAPILTTMTQLSILDLTSTRLTSLTALFRSLLAPSRVNASLQRIVLRCCCCLTLAPPSTPSHILDDLLHVVAGTIYPHACSDDVDMDMLVFFERWSQHRALPEDLTVPRQLFARQAAPRASAIFARMLFHQARHQPLSIDGDHRPTTSSAAASVAVTCLVQVLVEAPVKIQPTIIKVVEGLATSCPRVATALLSRLCQALLESNCLSSASAMWVLVSHLASIGSVPDTIQAAIVATVPSKWTANESTTALAMVVTLLRSGGGYSSADSRRQGILVAMTTHDDSYALYQTARECILHGAFDIATNILSRVKAHCASERTGHWMAALHAWTSAEGLLMSQPSIVPSVGLVHLHAAITSLEAAATSTTPMDFPLAFSNFRVGYLTTLQSLFQHMFEVQIAGTSSSVGASSSAQRRRLGDVARDFTLHATTVLSLGRASWSHEDLLLLAAHGHLCHVLHDAVHRFFVMPPLNSSETPVHQPHSIRQWPGSVAGTCHRLTTPSPLWHFCNALDSELPHVPVPASLRDAAALVVDLARAAIAVPCAIPRQFFRTTSVDVPCDVQIASASLKMMSRSVLGLAAHTPTCHGHLHVSMDLAHARHGSPLRDHMSPSWRLVFEGALDNGFAFTTHAEYAHDGKKRWQGALPLQVDAGGFGAQGTSCALIGHLWLVNSHERWLVAERVLERTVVVY</sequence>
<evidence type="ECO:0000256" key="5">
    <source>
        <dbReference type="ARBA" id="ARBA00023242"/>
    </source>
</evidence>
<dbReference type="AlphaFoldDB" id="W4H0E0"/>
<comment type="subcellular location">
    <subcellularLocation>
        <location evidence="2">Cytoplasm</location>
    </subcellularLocation>
    <subcellularLocation>
        <location evidence="1">Nucleus</location>
    </subcellularLocation>
</comment>
<reference evidence="8" key="1">
    <citation type="submission" date="2013-12" db="EMBL/GenBank/DDBJ databases">
        <title>The Genome Sequence of Aphanomyces astaci APO3.</title>
        <authorList>
            <consortium name="The Broad Institute Genomics Platform"/>
            <person name="Russ C."/>
            <person name="Tyler B."/>
            <person name="van West P."/>
            <person name="Dieguez-Uribeondo J."/>
            <person name="Young S.K."/>
            <person name="Zeng Q."/>
            <person name="Gargeya S."/>
            <person name="Fitzgerald M."/>
            <person name="Abouelleil A."/>
            <person name="Alvarado L."/>
            <person name="Chapman S.B."/>
            <person name="Gainer-Dewar J."/>
            <person name="Goldberg J."/>
            <person name="Griggs A."/>
            <person name="Gujja S."/>
            <person name="Hansen M."/>
            <person name="Howarth C."/>
            <person name="Imamovic A."/>
            <person name="Ireland A."/>
            <person name="Larimer J."/>
            <person name="McCowan C."/>
            <person name="Murphy C."/>
            <person name="Pearson M."/>
            <person name="Poon T.W."/>
            <person name="Priest M."/>
            <person name="Roberts A."/>
            <person name="Saif S."/>
            <person name="Shea T."/>
            <person name="Sykes S."/>
            <person name="Wortman J."/>
            <person name="Nusbaum C."/>
            <person name="Birren B."/>
        </authorList>
    </citation>
    <scope>NUCLEOTIDE SEQUENCE [LARGE SCALE GENOMIC DNA]</scope>
    <source>
        <strain evidence="8">APO3</strain>
    </source>
</reference>
<name>W4H0E0_APHAT</name>
<gene>
    <name evidence="8" type="ORF">H257_03839</name>
</gene>
<dbReference type="GO" id="GO:0034472">
    <property type="term" value="P:snRNA 3'-end processing"/>
    <property type="evidence" value="ECO:0007669"/>
    <property type="project" value="TreeGrafter"/>
</dbReference>
<dbReference type="STRING" id="112090.W4H0E0"/>
<evidence type="ECO:0000256" key="2">
    <source>
        <dbReference type="ARBA" id="ARBA00004496"/>
    </source>
</evidence>
<dbReference type="GO" id="GO:0032039">
    <property type="term" value="C:integrator complex"/>
    <property type="evidence" value="ECO:0007669"/>
    <property type="project" value="InterPro"/>
</dbReference>
<dbReference type="OrthoDB" id="65397at2759"/>
<feature type="domain" description="Integrator complex subunit 7 helical bundle" evidence="7">
    <location>
        <begin position="555"/>
        <end position="674"/>
    </location>
</feature>
<dbReference type="GeneID" id="20805835"/>
<evidence type="ECO:0000259" key="7">
    <source>
        <dbReference type="Pfam" id="PF24437"/>
    </source>
</evidence>
<dbReference type="SUPFAM" id="SSF48371">
    <property type="entry name" value="ARM repeat"/>
    <property type="match status" value="1"/>
</dbReference>
<dbReference type="EMBL" id="KI913119">
    <property type="protein sequence ID" value="ETV84734.1"/>
    <property type="molecule type" value="Genomic_DNA"/>
</dbReference>
<dbReference type="Pfam" id="PF24437">
    <property type="entry name" value="INTS7_HB"/>
    <property type="match status" value="1"/>
</dbReference>
<dbReference type="Pfam" id="PF24436">
    <property type="entry name" value="INTS7_N"/>
    <property type="match status" value="1"/>
</dbReference>
<keyword evidence="5" id="KW-0539">Nucleus</keyword>
<comment type="similarity">
    <text evidence="3">Belongs to the Integrator subunit 7 family.</text>
</comment>
<evidence type="ECO:0008006" key="9">
    <source>
        <dbReference type="Google" id="ProtNLM"/>
    </source>
</evidence>
<evidence type="ECO:0000256" key="1">
    <source>
        <dbReference type="ARBA" id="ARBA00004123"/>
    </source>
</evidence>
<evidence type="ECO:0000256" key="3">
    <source>
        <dbReference type="ARBA" id="ARBA00008565"/>
    </source>
</evidence>
<keyword evidence="4" id="KW-0963">Cytoplasm</keyword>
<dbReference type="InterPro" id="IPR056517">
    <property type="entry name" value="INTS7_HB"/>
</dbReference>
<evidence type="ECO:0000313" key="8">
    <source>
        <dbReference type="EMBL" id="ETV84734.1"/>
    </source>
</evidence>